<dbReference type="InterPro" id="IPR050697">
    <property type="entry name" value="Adenylyl/Guanylyl_Cyclase_3/4"/>
</dbReference>
<dbReference type="SMART" id="SM01080">
    <property type="entry name" value="CHASE2"/>
    <property type="match status" value="1"/>
</dbReference>
<evidence type="ECO:0000313" key="4">
    <source>
        <dbReference type="Proteomes" id="UP000748752"/>
    </source>
</evidence>
<proteinExistence type="predicted"/>
<keyword evidence="1" id="KW-0472">Membrane</keyword>
<evidence type="ECO:0000256" key="1">
    <source>
        <dbReference type="SAM" id="Phobius"/>
    </source>
</evidence>
<dbReference type="InterPro" id="IPR001054">
    <property type="entry name" value="A/G_cyclase"/>
</dbReference>
<dbReference type="SUPFAM" id="SSF55073">
    <property type="entry name" value="Nucleotide cyclase"/>
    <property type="match status" value="1"/>
</dbReference>
<dbReference type="PANTHER" id="PTHR43081">
    <property type="entry name" value="ADENYLATE CYCLASE, TERMINAL-DIFFERENTIATION SPECIFIC-RELATED"/>
    <property type="match status" value="1"/>
</dbReference>
<dbReference type="Pfam" id="PF05226">
    <property type="entry name" value="CHASE2"/>
    <property type="match status" value="1"/>
</dbReference>
<dbReference type="Pfam" id="PF00211">
    <property type="entry name" value="Guanylate_cyc"/>
    <property type="match status" value="1"/>
</dbReference>
<dbReference type="InterPro" id="IPR007890">
    <property type="entry name" value="CHASE2"/>
</dbReference>
<dbReference type="SMART" id="SM00044">
    <property type="entry name" value="CYCc"/>
    <property type="match status" value="1"/>
</dbReference>
<comment type="caution">
    <text evidence="3">The sequence shown here is derived from an EMBL/GenBank/DDBJ whole genome shotgun (WGS) entry which is preliminary data.</text>
</comment>
<dbReference type="Proteomes" id="UP000748752">
    <property type="component" value="Unassembled WGS sequence"/>
</dbReference>
<gene>
    <name evidence="3" type="ORF">CKO31_09795</name>
</gene>
<dbReference type="PROSITE" id="PS50125">
    <property type="entry name" value="GUANYLATE_CYCLASE_2"/>
    <property type="match status" value="1"/>
</dbReference>
<feature type="domain" description="Guanylate cyclase" evidence="2">
    <location>
        <begin position="459"/>
        <end position="591"/>
    </location>
</feature>
<evidence type="ECO:0000313" key="3">
    <source>
        <dbReference type="EMBL" id="MBK1631027.1"/>
    </source>
</evidence>
<feature type="transmembrane region" description="Helical" evidence="1">
    <location>
        <begin position="341"/>
        <end position="360"/>
    </location>
</feature>
<name>A0ABS1CGI6_9GAMM</name>
<dbReference type="InterPro" id="IPR029787">
    <property type="entry name" value="Nucleotide_cyclase"/>
</dbReference>
<reference evidence="3 4" key="1">
    <citation type="journal article" date="2020" name="Microorganisms">
        <title>Osmotic Adaptation and Compatible Solute Biosynthesis of Phototrophic Bacteria as Revealed from Genome Analyses.</title>
        <authorList>
            <person name="Imhoff J.F."/>
            <person name="Rahn T."/>
            <person name="Kunzel S."/>
            <person name="Keller A."/>
            <person name="Neulinger S.C."/>
        </authorList>
    </citation>
    <scope>NUCLEOTIDE SEQUENCE [LARGE SCALE GENOMIC DNA]</scope>
    <source>
        <strain evidence="3 4">DSM 6210</strain>
    </source>
</reference>
<dbReference type="CDD" id="cd07302">
    <property type="entry name" value="CHD"/>
    <property type="match status" value="1"/>
</dbReference>
<keyword evidence="4" id="KW-1185">Reference proteome</keyword>
<protein>
    <recommendedName>
        <fullName evidence="2">Guanylate cyclase domain-containing protein</fullName>
    </recommendedName>
</protein>
<dbReference type="Gene3D" id="3.30.70.1230">
    <property type="entry name" value="Nucleotide cyclase"/>
    <property type="match status" value="1"/>
</dbReference>
<dbReference type="EMBL" id="NRRV01000020">
    <property type="protein sequence ID" value="MBK1631027.1"/>
    <property type="molecule type" value="Genomic_DNA"/>
</dbReference>
<feature type="transmembrane region" description="Helical" evidence="1">
    <location>
        <begin position="367"/>
        <end position="388"/>
    </location>
</feature>
<feature type="transmembrane region" description="Helical" evidence="1">
    <location>
        <begin position="400"/>
        <end position="418"/>
    </location>
</feature>
<organism evidence="3 4">
    <name type="scientific">Thiohalocapsa halophila</name>
    <dbReference type="NCBI Taxonomy" id="69359"/>
    <lineage>
        <taxon>Bacteria</taxon>
        <taxon>Pseudomonadati</taxon>
        <taxon>Pseudomonadota</taxon>
        <taxon>Gammaproteobacteria</taxon>
        <taxon>Chromatiales</taxon>
        <taxon>Chromatiaceae</taxon>
        <taxon>Thiohalocapsa</taxon>
    </lineage>
</organism>
<sequence length="701" mass="74910">MIRRLRPRLLPPLLATVLLALAVYAQICCPQVFSSMRNLLFDAYMAVFPAGARAPVTVVEIDEQALADSGPWPWPQETLGRLLERLAAAGAETVALTLIPAEAAEPDAPPPRAERDSGFEMPKDRLAVALALVPSVIGYALTAHGGSAAPPPRAAGLAMVGAAAPRLHSHLGGTLLPPAESVRAAQGLGALNVLPDRDGRLRRVPLVVQWGEELYPSLVAEVLRVATGAGSYVVRIAADAATDVPLSIRIGPRTVPLNGNGEIWLHYAPRSSLPVLGAAEVLDGEVPAPLVAERIVLIGVSAPGIGSAVTSTLGESLSAAVIHAQALSQLLTGAHPLRPRWAVGAEALAGALGSLLLILLSFRLRGAWLVVTGLLLVAAVLAGGFWLFRTHLLLFDALTPGITIVAVFTALSLAGYAITERERRFVERAFSSFVSPNLVRHLMRHPEQLRLRGERRECSFVMTDLAGFTPLVERAAPEALVDLLNRYLDGLIRIAFEHDGTLERIVGDAVSVHFSAPVVQPDHARRALDCALAIDRFAADFAERMRREGVPFGDTRIGVHTGEVIVGNFGGRSQLDYRAFGDPINTTARLESSNRHFGTRVAVSGDTAAQCPQTSLRPIGALILKGKRNPIQTYTPLTQTEIDSGLAMAYDHAYHLAEQRSPQALAAFEACAARFPEDGLVRLHLQRLRAGGSGVEIRLEQ</sequence>
<accession>A0ABS1CGI6</accession>
<dbReference type="RefSeq" id="WP_200236569.1">
    <property type="nucleotide sequence ID" value="NZ_NRRV01000020.1"/>
</dbReference>
<keyword evidence="1" id="KW-1133">Transmembrane helix</keyword>
<keyword evidence="1" id="KW-0812">Transmembrane</keyword>
<dbReference type="PANTHER" id="PTHR43081:SF20">
    <property type="entry name" value="TWO-COMPONENT RESPONSE REGULATOR"/>
    <property type="match status" value="1"/>
</dbReference>
<evidence type="ECO:0000259" key="2">
    <source>
        <dbReference type="PROSITE" id="PS50125"/>
    </source>
</evidence>